<dbReference type="RefSeq" id="WP_207576233.1">
    <property type="nucleotide sequence ID" value="NZ_JAFNME010000052.1"/>
</dbReference>
<protein>
    <submittedName>
        <fullName evidence="1">Uncharacterized protein</fullName>
    </submittedName>
</protein>
<name>A0A939H3G0_9BURK</name>
<sequence>MADTLTARISVPDEAFGQDLPYVKDERTDPTGEIKARSATSLAKVPFKFKCGKATMWISPKGGYVDGKLNIYAYDVSVSVPGAVCGLNALLENAVYEVSLFALYFFQYWLLECGVATETVKKFTMKNVELEELHLTYLIYSGNKNKANNRILELARRGLTLFSGDMIKKNKRKAAVEYRNSDWNCYTKISKCNKFDIAAYVKSYVTPKSFCGLSTDIAKDIFKISQKYVRYEVKLKKAWFSETVVVEDAEGKKVKKKQPSKWASPLSWKGRAGKVIPP</sequence>
<gene>
    <name evidence="1" type="ORF">J1777_13670</name>
</gene>
<dbReference type="AlphaFoldDB" id="A0A939H3G0"/>
<proteinExistence type="predicted"/>
<reference evidence="1" key="1">
    <citation type="submission" date="2021-03" db="EMBL/GenBank/DDBJ databases">
        <title>Comamonas denitrificans.</title>
        <authorList>
            <person name="Finster K."/>
        </authorList>
    </citation>
    <scope>NUCLEOTIDE SEQUENCE</scope>
    <source>
        <strain evidence="1">MM2021_4</strain>
    </source>
</reference>
<accession>A0A939H3G0</accession>
<evidence type="ECO:0000313" key="2">
    <source>
        <dbReference type="Proteomes" id="UP000664731"/>
    </source>
</evidence>
<keyword evidence="2" id="KW-1185">Reference proteome</keyword>
<evidence type="ECO:0000313" key="1">
    <source>
        <dbReference type="EMBL" id="MBO1250856.1"/>
    </source>
</evidence>
<dbReference type="EMBL" id="JAFNME010000052">
    <property type="protein sequence ID" value="MBO1250856.1"/>
    <property type="molecule type" value="Genomic_DNA"/>
</dbReference>
<dbReference type="Proteomes" id="UP000664731">
    <property type="component" value="Unassembled WGS sequence"/>
</dbReference>
<comment type="caution">
    <text evidence="1">The sequence shown here is derived from an EMBL/GenBank/DDBJ whole genome shotgun (WGS) entry which is preliminary data.</text>
</comment>
<organism evidence="1 2">
    <name type="scientific">Comamonas denitrificans</name>
    <dbReference type="NCBI Taxonomy" id="117506"/>
    <lineage>
        <taxon>Bacteria</taxon>
        <taxon>Pseudomonadati</taxon>
        <taxon>Pseudomonadota</taxon>
        <taxon>Betaproteobacteria</taxon>
        <taxon>Burkholderiales</taxon>
        <taxon>Comamonadaceae</taxon>
        <taxon>Comamonas</taxon>
    </lineage>
</organism>